<feature type="chain" id="PRO_5009271012" evidence="2">
    <location>
        <begin position="27"/>
        <end position="267"/>
    </location>
</feature>
<sequence length="267" mass="27142">MRKTQRIGAFIAAATAALGVAAPAIAAPRGPQPVSNWLQSVRAGAGSWVTIDWRTDRPVCDAEIRVRGDRVQVGYSGLRRSATFSRGASLRPGRTDFTKIRVTPHVKRPGITKLWATISYDECGPKARTQTRTAVLSLPVLRHTGPGGQGGPGGPGHGSPGGSNHDGPGAPGHAGPGQGHEGPQDSTGPGQGGPGQHTPGAGQGTSGDAKPPKDHQRPGGTQPQDTKSPAAEPQGAGTKGIKPHGAKTQDVPVEVGRGSGNQGFAGR</sequence>
<evidence type="ECO:0000256" key="1">
    <source>
        <dbReference type="SAM" id="MobiDB-lite"/>
    </source>
</evidence>
<keyword evidence="2" id="KW-0732">Signal</keyword>
<organism evidence="3 4">
    <name type="scientific">Actinoplanes derwentensis</name>
    <dbReference type="NCBI Taxonomy" id="113562"/>
    <lineage>
        <taxon>Bacteria</taxon>
        <taxon>Bacillati</taxon>
        <taxon>Actinomycetota</taxon>
        <taxon>Actinomycetes</taxon>
        <taxon>Micromonosporales</taxon>
        <taxon>Micromonosporaceae</taxon>
        <taxon>Actinoplanes</taxon>
    </lineage>
</organism>
<dbReference type="Proteomes" id="UP000198688">
    <property type="component" value="Chromosome I"/>
</dbReference>
<keyword evidence="4" id="KW-1185">Reference proteome</keyword>
<dbReference type="AlphaFoldDB" id="A0A1H2CF19"/>
<feature type="region of interest" description="Disordered" evidence="1">
    <location>
        <begin position="141"/>
        <end position="267"/>
    </location>
</feature>
<dbReference type="OrthoDB" id="5182323at2"/>
<evidence type="ECO:0000313" key="3">
    <source>
        <dbReference type="EMBL" id="SDT68909.1"/>
    </source>
</evidence>
<dbReference type="RefSeq" id="WP_157751815.1">
    <property type="nucleotide sequence ID" value="NZ_BOMJ01000028.1"/>
</dbReference>
<feature type="compositionally biased region" description="Gly residues" evidence="1">
    <location>
        <begin position="145"/>
        <end position="161"/>
    </location>
</feature>
<gene>
    <name evidence="3" type="ORF">SAMN04489716_5693</name>
</gene>
<proteinExistence type="predicted"/>
<reference evidence="3 4" key="1">
    <citation type="submission" date="2016-10" db="EMBL/GenBank/DDBJ databases">
        <authorList>
            <person name="de Groot N.N."/>
        </authorList>
    </citation>
    <scope>NUCLEOTIDE SEQUENCE [LARGE SCALE GENOMIC DNA]</scope>
    <source>
        <strain evidence="3 4">DSM 43941</strain>
    </source>
</reference>
<name>A0A1H2CF19_9ACTN</name>
<dbReference type="STRING" id="113562.SAMN04489716_5693"/>
<accession>A0A1H2CF19</accession>
<protein>
    <submittedName>
        <fullName evidence="3">Uncharacterized protein</fullName>
    </submittedName>
</protein>
<feature type="compositionally biased region" description="Gly residues" evidence="1">
    <location>
        <begin position="169"/>
        <end position="180"/>
    </location>
</feature>
<feature type="compositionally biased region" description="Gly residues" evidence="1">
    <location>
        <begin position="189"/>
        <end position="205"/>
    </location>
</feature>
<dbReference type="EMBL" id="LT629758">
    <property type="protein sequence ID" value="SDT68909.1"/>
    <property type="molecule type" value="Genomic_DNA"/>
</dbReference>
<feature type="compositionally biased region" description="Gly residues" evidence="1">
    <location>
        <begin position="257"/>
        <end position="267"/>
    </location>
</feature>
<feature type="signal peptide" evidence="2">
    <location>
        <begin position="1"/>
        <end position="26"/>
    </location>
</feature>
<evidence type="ECO:0000313" key="4">
    <source>
        <dbReference type="Proteomes" id="UP000198688"/>
    </source>
</evidence>
<evidence type="ECO:0000256" key="2">
    <source>
        <dbReference type="SAM" id="SignalP"/>
    </source>
</evidence>